<organism evidence="1 2">
    <name type="scientific">Rangifer tarandus platyrhynchus</name>
    <name type="common">Svalbard reindeer</name>
    <dbReference type="NCBI Taxonomy" id="3082113"/>
    <lineage>
        <taxon>Eukaryota</taxon>
        <taxon>Metazoa</taxon>
        <taxon>Chordata</taxon>
        <taxon>Craniata</taxon>
        <taxon>Vertebrata</taxon>
        <taxon>Euteleostomi</taxon>
        <taxon>Mammalia</taxon>
        <taxon>Eutheria</taxon>
        <taxon>Laurasiatheria</taxon>
        <taxon>Artiodactyla</taxon>
        <taxon>Ruminantia</taxon>
        <taxon>Pecora</taxon>
        <taxon>Cervidae</taxon>
        <taxon>Odocoileinae</taxon>
        <taxon>Rangifer</taxon>
    </lineage>
</organism>
<name>A0ABN8Y7R2_RANTA</name>
<sequence>MSAFAATLGMFNLLIVSSGVSFTFLTVLPPGWGSQLSRPGAGCFSSSRSCLPSGWPAQGDGASPSACRPRGAHLPGSRLAELNTLNEAAVGCEGKSRSVCCFGKDVSPGAHGWSWGLLPQGPPGVRTAHTQTHLPKWLLTLDDKALPVNMLLICNFENKIETSCILKYKMKCDALYTI</sequence>
<proteinExistence type="predicted"/>
<dbReference type="Proteomes" id="UP001176941">
    <property type="component" value="Chromosome 15"/>
</dbReference>
<protein>
    <submittedName>
        <fullName evidence="1">Uncharacterized protein</fullName>
    </submittedName>
</protein>
<dbReference type="EMBL" id="OX459951">
    <property type="protein sequence ID" value="CAI9157271.1"/>
    <property type="molecule type" value="Genomic_DNA"/>
</dbReference>
<reference evidence="1" key="1">
    <citation type="submission" date="2023-04" db="EMBL/GenBank/DDBJ databases">
        <authorList>
            <consortium name="ELIXIR-Norway"/>
        </authorList>
    </citation>
    <scope>NUCLEOTIDE SEQUENCE [LARGE SCALE GENOMIC DNA]</scope>
</reference>
<gene>
    <name evidence="1" type="ORF">MRATA1EN1_LOCUS6233</name>
</gene>
<evidence type="ECO:0000313" key="1">
    <source>
        <dbReference type="EMBL" id="CAI9157271.1"/>
    </source>
</evidence>
<evidence type="ECO:0000313" key="2">
    <source>
        <dbReference type="Proteomes" id="UP001176941"/>
    </source>
</evidence>
<accession>A0ABN8Y7R2</accession>
<keyword evidence="2" id="KW-1185">Reference proteome</keyword>